<feature type="transmembrane region" description="Helical" evidence="7">
    <location>
        <begin position="61"/>
        <end position="86"/>
    </location>
</feature>
<comment type="caution">
    <text evidence="9">The sequence shown here is derived from an EMBL/GenBank/DDBJ whole genome shotgun (WGS) entry which is preliminary data.</text>
</comment>
<protein>
    <recommendedName>
        <fullName evidence="8">Rhodopsin domain-containing protein</fullName>
    </recommendedName>
</protein>
<feature type="compositionally biased region" description="Polar residues" evidence="6">
    <location>
        <begin position="312"/>
        <end position="327"/>
    </location>
</feature>
<dbReference type="Proteomes" id="UP001396898">
    <property type="component" value="Unassembled WGS sequence"/>
</dbReference>
<proteinExistence type="inferred from homology"/>
<dbReference type="InterPro" id="IPR052337">
    <property type="entry name" value="SAT4-like"/>
</dbReference>
<evidence type="ECO:0000256" key="5">
    <source>
        <dbReference type="ARBA" id="ARBA00038359"/>
    </source>
</evidence>
<gene>
    <name evidence="9" type="ORF">PG991_000681</name>
</gene>
<feature type="domain" description="Rhodopsin" evidence="8">
    <location>
        <begin position="45"/>
        <end position="285"/>
    </location>
</feature>
<dbReference type="Pfam" id="PF20684">
    <property type="entry name" value="Fung_rhodopsin"/>
    <property type="match status" value="1"/>
</dbReference>
<comment type="similarity">
    <text evidence="5">Belongs to the SAT4 family.</text>
</comment>
<evidence type="ECO:0000256" key="6">
    <source>
        <dbReference type="SAM" id="MobiDB-lite"/>
    </source>
</evidence>
<feature type="region of interest" description="Disordered" evidence="6">
    <location>
        <begin position="383"/>
        <end position="406"/>
    </location>
</feature>
<evidence type="ECO:0000259" key="8">
    <source>
        <dbReference type="Pfam" id="PF20684"/>
    </source>
</evidence>
<evidence type="ECO:0000256" key="7">
    <source>
        <dbReference type="SAM" id="Phobius"/>
    </source>
</evidence>
<feature type="compositionally biased region" description="Pro residues" evidence="6">
    <location>
        <begin position="8"/>
        <end position="17"/>
    </location>
</feature>
<feature type="transmembrane region" description="Helical" evidence="7">
    <location>
        <begin position="106"/>
        <end position="127"/>
    </location>
</feature>
<organism evidence="9 10">
    <name type="scientific">Apiospora marii</name>
    <dbReference type="NCBI Taxonomy" id="335849"/>
    <lineage>
        <taxon>Eukaryota</taxon>
        <taxon>Fungi</taxon>
        <taxon>Dikarya</taxon>
        <taxon>Ascomycota</taxon>
        <taxon>Pezizomycotina</taxon>
        <taxon>Sordariomycetes</taxon>
        <taxon>Xylariomycetidae</taxon>
        <taxon>Amphisphaeriales</taxon>
        <taxon>Apiosporaceae</taxon>
        <taxon>Apiospora</taxon>
    </lineage>
</organism>
<dbReference type="PANTHER" id="PTHR33048">
    <property type="entry name" value="PTH11-LIKE INTEGRAL MEMBRANE PROTEIN (AFU_ORTHOLOGUE AFUA_5G11245)"/>
    <property type="match status" value="1"/>
</dbReference>
<evidence type="ECO:0000313" key="9">
    <source>
        <dbReference type="EMBL" id="KAK8037335.1"/>
    </source>
</evidence>
<dbReference type="EMBL" id="JAQQWI010000002">
    <property type="protein sequence ID" value="KAK8037335.1"/>
    <property type="molecule type" value="Genomic_DNA"/>
</dbReference>
<keyword evidence="2 7" id="KW-0812">Transmembrane</keyword>
<keyword evidence="4 7" id="KW-0472">Membrane</keyword>
<dbReference type="PANTHER" id="PTHR33048:SF167">
    <property type="entry name" value="INTEGRAL MEMBRANE PROTEIN"/>
    <property type="match status" value="1"/>
</dbReference>
<feature type="region of interest" description="Disordered" evidence="6">
    <location>
        <begin position="301"/>
        <end position="327"/>
    </location>
</feature>
<name>A0ABR1SSP9_9PEZI</name>
<evidence type="ECO:0000256" key="3">
    <source>
        <dbReference type="ARBA" id="ARBA00022989"/>
    </source>
</evidence>
<feature type="transmembrane region" description="Helical" evidence="7">
    <location>
        <begin position="139"/>
        <end position="160"/>
    </location>
</feature>
<feature type="transmembrane region" description="Helical" evidence="7">
    <location>
        <begin position="224"/>
        <end position="244"/>
    </location>
</feature>
<reference evidence="9 10" key="1">
    <citation type="submission" date="2023-01" db="EMBL/GenBank/DDBJ databases">
        <title>Analysis of 21 Apiospora genomes using comparative genomics revels a genus with tremendous synthesis potential of carbohydrate active enzymes and secondary metabolites.</title>
        <authorList>
            <person name="Sorensen T."/>
        </authorList>
    </citation>
    <scope>NUCLEOTIDE SEQUENCE [LARGE SCALE GENOMIC DNA]</scope>
    <source>
        <strain evidence="9 10">CBS 20057</strain>
    </source>
</reference>
<evidence type="ECO:0000256" key="4">
    <source>
        <dbReference type="ARBA" id="ARBA00023136"/>
    </source>
</evidence>
<feature type="transmembrane region" description="Helical" evidence="7">
    <location>
        <begin position="27"/>
        <end position="49"/>
    </location>
</feature>
<accession>A0ABR1SSP9</accession>
<keyword evidence="3 7" id="KW-1133">Transmembrane helix</keyword>
<dbReference type="InterPro" id="IPR049326">
    <property type="entry name" value="Rhodopsin_dom_fungi"/>
</dbReference>
<evidence type="ECO:0000256" key="2">
    <source>
        <dbReference type="ARBA" id="ARBA00022692"/>
    </source>
</evidence>
<feature type="transmembrane region" description="Helical" evidence="7">
    <location>
        <begin position="190"/>
        <end position="212"/>
    </location>
</feature>
<evidence type="ECO:0000313" key="10">
    <source>
        <dbReference type="Proteomes" id="UP001396898"/>
    </source>
</evidence>
<keyword evidence="10" id="KW-1185">Reference proteome</keyword>
<sequence length="420" mass="45502">MQIDTRQAPPPLPPGPSPTAGDSNVNMILSVSGLMMGLSFAIVGLRIWIRQFMIKTLGVDDMVMMAALIAAIGSMVCFIGECQTGAGRHIWDLDMALFPAFLRWQYIHGILLVVGISLVKISIGFFLLRLIQNKWYRRFIIFTQVFITLFTISCVCTLVFQCVPPEATFALVPPPGAKCFDRATFTNIGIFNGAVNITTDFIFVLLPIPMILKLQVNTRTKATLIVALSLGIFACIAAIVRVYLGAHIFENADFTWSTAFFLWNTAELHAGILAASLPTLRPLFKSLLETTSRHMRSHGYTYGSRYGPGARKSSSNSTGGLTRSGTLRSAGYRRHSNAAVAAADDIYALEMMESLGGRRNKSSDTAFGVALGYNARVTTSRDAATSLGGGAGADSSEECILPPPPANAITKRTEVVIQES</sequence>
<evidence type="ECO:0000256" key="1">
    <source>
        <dbReference type="ARBA" id="ARBA00004141"/>
    </source>
</evidence>
<feature type="region of interest" description="Disordered" evidence="6">
    <location>
        <begin position="1"/>
        <end position="21"/>
    </location>
</feature>
<comment type="subcellular location">
    <subcellularLocation>
        <location evidence="1">Membrane</location>
        <topology evidence="1">Multi-pass membrane protein</topology>
    </subcellularLocation>
</comment>